<feature type="domain" description="Gfo/Idh/MocA-like oxidoreductase N-terminal" evidence="1">
    <location>
        <begin position="1"/>
        <end position="112"/>
    </location>
</feature>
<dbReference type="SUPFAM" id="SSF55347">
    <property type="entry name" value="Glyceraldehyde-3-phosphate dehydrogenase-like, C-terminal domain"/>
    <property type="match status" value="1"/>
</dbReference>
<dbReference type="PANTHER" id="PTHR43377">
    <property type="entry name" value="BILIVERDIN REDUCTASE A"/>
    <property type="match status" value="1"/>
</dbReference>
<protein>
    <submittedName>
        <fullName evidence="2">Gfo/Idh/MocA family oxidoreductase</fullName>
    </submittedName>
</protein>
<name>A0A3K5JQD9_CAMCO</name>
<evidence type="ECO:0000259" key="1">
    <source>
        <dbReference type="Pfam" id="PF01408"/>
    </source>
</evidence>
<accession>A0A3K5JQD9</accession>
<dbReference type="PANTHER" id="PTHR43377:SF1">
    <property type="entry name" value="BILIVERDIN REDUCTASE A"/>
    <property type="match status" value="1"/>
</dbReference>
<evidence type="ECO:0000313" key="2">
    <source>
        <dbReference type="EMBL" id="EAK5102814.1"/>
    </source>
</evidence>
<sequence>MKIGIIGLGKMGQNHLNELGKNKNFKINALFDMVENKNLNAPFFTNLDEFLNQDNDIIIIATPTNSHLEIARKVFCKCKCVLIEKPLALNLNEINEISNLAKDHNVKVGVGFCERFNPAVLALKKELQNEEIISINIQRFSTYPQRISDVGILQDLAVHDLDLLHFLSAEKITNANILKSFNKDNQREDESIIACKLEKTIACVHQSWNSTQRLRKITLVSKNHFYEANLADFSLSKDGQSLELMRQTPLFGEHMALYDLFLNKENYLANIQNAYAVQEILEKF</sequence>
<evidence type="ECO:0000313" key="3">
    <source>
        <dbReference type="Proteomes" id="UP000409545"/>
    </source>
</evidence>
<organism evidence="2 3">
    <name type="scientific">Campylobacter coli</name>
    <dbReference type="NCBI Taxonomy" id="195"/>
    <lineage>
        <taxon>Bacteria</taxon>
        <taxon>Pseudomonadati</taxon>
        <taxon>Campylobacterota</taxon>
        <taxon>Epsilonproteobacteria</taxon>
        <taxon>Campylobacterales</taxon>
        <taxon>Campylobacteraceae</taxon>
        <taxon>Campylobacter</taxon>
    </lineage>
</organism>
<dbReference type="InterPro" id="IPR036291">
    <property type="entry name" value="NAD(P)-bd_dom_sf"/>
</dbReference>
<dbReference type="InterPro" id="IPR051450">
    <property type="entry name" value="Gfo/Idh/MocA_Oxidoreductases"/>
</dbReference>
<dbReference type="RefSeq" id="WP_025398763.1">
    <property type="nucleotide sequence ID" value="NZ_BTDW01000002.1"/>
</dbReference>
<dbReference type="Pfam" id="PF01408">
    <property type="entry name" value="GFO_IDH_MocA"/>
    <property type="match status" value="1"/>
</dbReference>
<dbReference type="Proteomes" id="UP000409545">
    <property type="component" value="Unassembled WGS sequence"/>
</dbReference>
<dbReference type="SUPFAM" id="SSF51735">
    <property type="entry name" value="NAD(P)-binding Rossmann-fold domains"/>
    <property type="match status" value="1"/>
</dbReference>
<dbReference type="AlphaFoldDB" id="A0A3K5JQD9"/>
<dbReference type="Gene3D" id="3.40.50.720">
    <property type="entry name" value="NAD(P)-binding Rossmann-like Domain"/>
    <property type="match status" value="1"/>
</dbReference>
<dbReference type="Gene3D" id="3.30.360.10">
    <property type="entry name" value="Dihydrodipicolinate Reductase, domain 2"/>
    <property type="match status" value="1"/>
</dbReference>
<proteinExistence type="predicted"/>
<dbReference type="GO" id="GO:0000166">
    <property type="term" value="F:nucleotide binding"/>
    <property type="evidence" value="ECO:0007669"/>
    <property type="project" value="InterPro"/>
</dbReference>
<gene>
    <name evidence="2" type="ORF">B9Q54_00750</name>
</gene>
<dbReference type="EMBL" id="AACGUZ010000001">
    <property type="protein sequence ID" value="EAK5102814.1"/>
    <property type="molecule type" value="Genomic_DNA"/>
</dbReference>
<dbReference type="InterPro" id="IPR000683">
    <property type="entry name" value="Gfo/Idh/MocA-like_OxRdtase_N"/>
</dbReference>
<reference evidence="2 3" key="1">
    <citation type="submission" date="2018-05" db="EMBL/GenBank/DDBJ databases">
        <authorList>
            <consortium name="NARMS: The National Antimicrobial Resistance Monitoring System"/>
        </authorList>
    </citation>
    <scope>NUCLEOTIDE SEQUENCE [LARGE SCALE GENOMIC DNA]</scope>
    <source>
        <strain evidence="2 3">FSIS1711007</strain>
    </source>
</reference>
<comment type="caution">
    <text evidence="2">The sequence shown here is derived from an EMBL/GenBank/DDBJ whole genome shotgun (WGS) entry which is preliminary data.</text>
</comment>